<gene>
    <name evidence="3" type="ORF">Vbra_911</name>
</gene>
<dbReference type="PANTHER" id="PTHR12175:SF1">
    <property type="entry name" value="PITH DOMAIN-CONTAINING PROTEIN 1"/>
    <property type="match status" value="1"/>
</dbReference>
<name>A0A0G4GXU1_VITBC</name>
<dbReference type="Pfam" id="PF06201">
    <property type="entry name" value="PITH"/>
    <property type="match status" value="1"/>
</dbReference>
<dbReference type="OrthoDB" id="2635at2759"/>
<dbReference type="VEuPathDB" id="CryptoDB:Vbra_911"/>
<feature type="domain" description="PITH" evidence="2">
    <location>
        <begin position="12"/>
        <end position="186"/>
    </location>
</feature>
<dbReference type="FunCoup" id="A0A0G4GXU1">
    <property type="interactions" value="513"/>
</dbReference>
<dbReference type="PROSITE" id="PS51532">
    <property type="entry name" value="PITH"/>
    <property type="match status" value="1"/>
</dbReference>
<dbReference type="Gene3D" id="2.60.120.470">
    <property type="entry name" value="PITH domain"/>
    <property type="match status" value="1"/>
</dbReference>
<evidence type="ECO:0000313" key="3">
    <source>
        <dbReference type="EMBL" id="CEM35675.1"/>
    </source>
</evidence>
<organism evidence="3 4">
    <name type="scientific">Vitrella brassicaformis (strain CCMP3155)</name>
    <dbReference type="NCBI Taxonomy" id="1169540"/>
    <lineage>
        <taxon>Eukaryota</taxon>
        <taxon>Sar</taxon>
        <taxon>Alveolata</taxon>
        <taxon>Colpodellida</taxon>
        <taxon>Vitrellaceae</taxon>
        <taxon>Vitrella</taxon>
    </lineage>
</organism>
<sequence>MPGLHGFGCNCKHESELRGGEFLLPYIDKEGVRGLNEEVANSAVKVFKTYEERLNDSEYCDSTDGDPELIIQIPFTAPCKISSLHVIGGTDGTSPSRIKLYTNREDIDFTNVHDIACTQEVELVEDYCGAVEYSLKVAKFQNVTHLTVFFDENFGANQTRLYYIGLRGQGSSYQRKAVVTVYEARAELQDHEIKDQEAPDYGVG</sequence>
<evidence type="ECO:0000313" key="4">
    <source>
        <dbReference type="Proteomes" id="UP000041254"/>
    </source>
</evidence>
<evidence type="ECO:0000259" key="2">
    <source>
        <dbReference type="PROSITE" id="PS51532"/>
    </source>
</evidence>
<dbReference type="SUPFAM" id="SSF49785">
    <property type="entry name" value="Galactose-binding domain-like"/>
    <property type="match status" value="1"/>
</dbReference>
<evidence type="ECO:0000256" key="1">
    <source>
        <dbReference type="ARBA" id="ARBA00025788"/>
    </source>
</evidence>
<dbReference type="InterPro" id="IPR008979">
    <property type="entry name" value="Galactose-bd-like_sf"/>
</dbReference>
<dbReference type="EMBL" id="CDMY01000859">
    <property type="protein sequence ID" value="CEM35675.1"/>
    <property type="molecule type" value="Genomic_DNA"/>
</dbReference>
<dbReference type="Proteomes" id="UP000041254">
    <property type="component" value="Unassembled WGS sequence"/>
</dbReference>
<accession>A0A0G4GXU1</accession>
<dbReference type="OMA" id="RLVFKPW"/>
<dbReference type="GO" id="GO:0005737">
    <property type="term" value="C:cytoplasm"/>
    <property type="evidence" value="ECO:0007669"/>
    <property type="project" value="UniProtKB-ARBA"/>
</dbReference>
<proteinExistence type="inferred from homology"/>
<protein>
    <recommendedName>
        <fullName evidence="2">PITH domain-containing protein</fullName>
    </recommendedName>
</protein>
<dbReference type="InterPro" id="IPR045099">
    <property type="entry name" value="PITH1-like"/>
</dbReference>
<dbReference type="PhylomeDB" id="A0A0G4GXU1"/>
<dbReference type="PANTHER" id="PTHR12175">
    <property type="entry name" value="AD039 HT014 THIOREDOXIN FAMILY TRP26"/>
    <property type="match status" value="1"/>
</dbReference>
<dbReference type="AlphaFoldDB" id="A0A0G4GXU1"/>
<dbReference type="InParanoid" id="A0A0G4GXU1"/>
<comment type="similarity">
    <text evidence="1">Belongs to the PITHD1 family.</text>
</comment>
<dbReference type="InterPro" id="IPR010400">
    <property type="entry name" value="PITH_dom"/>
</dbReference>
<reference evidence="3 4" key="1">
    <citation type="submission" date="2014-11" db="EMBL/GenBank/DDBJ databases">
        <authorList>
            <person name="Zhu J."/>
            <person name="Qi W."/>
            <person name="Song R."/>
        </authorList>
    </citation>
    <scope>NUCLEOTIDE SEQUENCE [LARGE SCALE GENOMIC DNA]</scope>
</reference>
<keyword evidence="4" id="KW-1185">Reference proteome</keyword>
<dbReference type="InterPro" id="IPR037047">
    <property type="entry name" value="PITH_dom_sf"/>
</dbReference>